<sequence>MTKGTKIDLLPDDIRQLFHQLIDSKRYTSQQIADMVNAELEQYSGDTEVERISKNLVWREAKKMEEVAADMRRSQEYAKGLANQLNLENLGEQGVLLQSMLMSAMFKTTAHAMAAATEDSPIDPETLGDLVLSIQRLQRTANFSAVLEKQIEERTMMKAKAAAAEAAVTAAKKAGVGSGNVELIRAAIAGARL</sequence>
<gene>
    <name evidence="1" type="ORF">I4W93_011160</name>
</gene>
<dbReference type="EMBL" id="JAERPS020000003">
    <property type="protein sequence ID" value="MBZ9612152.1"/>
    <property type="molecule type" value="Genomic_DNA"/>
</dbReference>
<dbReference type="RefSeq" id="WP_205310844.1">
    <property type="nucleotide sequence ID" value="NZ_JAERPS020000003.1"/>
</dbReference>
<name>A0ABS7XC00_9GAMM</name>
<reference evidence="1 2" key="1">
    <citation type="submission" date="2021-08" db="EMBL/GenBank/DDBJ databases">
        <title>Rheinheimera aquimaris sp. nov., isolated from seawater of the East Sea in Korea.</title>
        <authorList>
            <person name="Kim K.H."/>
            <person name="Wenting R."/>
            <person name="Kim K.R."/>
            <person name="Jeon C.O."/>
        </authorList>
    </citation>
    <scope>NUCLEOTIDE SEQUENCE [LARGE SCALE GENOMIC DNA]</scope>
    <source>
        <strain evidence="1 2">MA-13</strain>
    </source>
</reference>
<proteinExistence type="predicted"/>
<dbReference type="InterPro" id="IPR021874">
    <property type="entry name" value="Phage_Mu_Gp27"/>
</dbReference>
<accession>A0ABS7XC00</accession>
<evidence type="ECO:0000313" key="1">
    <source>
        <dbReference type="EMBL" id="MBZ9612152.1"/>
    </source>
</evidence>
<keyword evidence="2" id="KW-1185">Reference proteome</keyword>
<dbReference type="Pfam" id="PF11985">
    <property type="entry name" value="Phage_Mu_Gp27"/>
    <property type="match status" value="1"/>
</dbReference>
<dbReference type="Proteomes" id="UP000663814">
    <property type="component" value="Unassembled WGS sequence"/>
</dbReference>
<comment type="caution">
    <text evidence="1">The sequence shown here is derived from an EMBL/GenBank/DDBJ whole genome shotgun (WGS) entry which is preliminary data.</text>
</comment>
<evidence type="ECO:0000313" key="2">
    <source>
        <dbReference type="Proteomes" id="UP000663814"/>
    </source>
</evidence>
<organism evidence="1 2">
    <name type="scientific">Rheinheimera maricola</name>
    <dbReference type="NCBI Taxonomy" id="2793282"/>
    <lineage>
        <taxon>Bacteria</taxon>
        <taxon>Pseudomonadati</taxon>
        <taxon>Pseudomonadota</taxon>
        <taxon>Gammaproteobacteria</taxon>
        <taxon>Chromatiales</taxon>
        <taxon>Chromatiaceae</taxon>
        <taxon>Rheinheimera</taxon>
    </lineage>
</organism>
<protein>
    <submittedName>
        <fullName evidence="1">DUF3486 family protein</fullName>
    </submittedName>
</protein>